<dbReference type="PANTHER" id="PTHR33495">
    <property type="entry name" value="ANTI-SIGMA FACTOR ANTAGONIST TM_1081-RELATED-RELATED"/>
    <property type="match status" value="1"/>
</dbReference>
<dbReference type="OrthoDB" id="277461at2"/>
<evidence type="ECO:0000313" key="2">
    <source>
        <dbReference type="EMBL" id="PQO34214.1"/>
    </source>
</evidence>
<dbReference type="EMBL" id="PUHY01000010">
    <property type="protein sequence ID" value="PQO34214.1"/>
    <property type="molecule type" value="Genomic_DNA"/>
</dbReference>
<dbReference type="Gene3D" id="3.30.750.24">
    <property type="entry name" value="STAS domain"/>
    <property type="match status" value="1"/>
</dbReference>
<dbReference type="Proteomes" id="UP000238322">
    <property type="component" value="Unassembled WGS sequence"/>
</dbReference>
<dbReference type="PROSITE" id="PS50801">
    <property type="entry name" value="STAS"/>
    <property type="match status" value="1"/>
</dbReference>
<dbReference type="Pfam" id="PF01740">
    <property type="entry name" value="STAS"/>
    <property type="match status" value="1"/>
</dbReference>
<dbReference type="CDD" id="cd07043">
    <property type="entry name" value="STAS_anti-anti-sigma_factors"/>
    <property type="match status" value="1"/>
</dbReference>
<feature type="domain" description="STAS" evidence="1">
    <location>
        <begin position="1"/>
        <end position="107"/>
    </location>
</feature>
<reference evidence="2 3" key="1">
    <citation type="submission" date="2018-02" db="EMBL/GenBank/DDBJ databases">
        <title>Comparative genomes isolates from brazilian mangrove.</title>
        <authorList>
            <person name="Araujo J.E."/>
            <person name="Taketani R.G."/>
            <person name="Silva M.C.P."/>
            <person name="Loureco M.V."/>
            <person name="Andreote F.D."/>
        </authorList>
    </citation>
    <scope>NUCLEOTIDE SEQUENCE [LARGE SCALE GENOMIC DNA]</scope>
    <source>
        <strain evidence="2 3">Hex-1 MGV</strain>
    </source>
</reference>
<evidence type="ECO:0000259" key="1">
    <source>
        <dbReference type="PROSITE" id="PS50801"/>
    </source>
</evidence>
<gene>
    <name evidence="2" type="ORF">C5Y83_11795</name>
</gene>
<name>A0A2S8FQU8_9BACT</name>
<accession>A0A2S8FQU8</accession>
<dbReference type="InterPro" id="IPR002645">
    <property type="entry name" value="STAS_dom"/>
</dbReference>
<dbReference type="GO" id="GO:0043856">
    <property type="term" value="F:anti-sigma factor antagonist activity"/>
    <property type="evidence" value="ECO:0007669"/>
    <property type="project" value="TreeGrafter"/>
</dbReference>
<dbReference type="RefSeq" id="WP_105329943.1">
    <property type="nucleotide sequence ID" value="NZ_PUHY01000010.1"/>
</dbReference>
<comment type="caution">
    <text evidence="2">The sequence shown here is derived from an EMBL/GenBank/DDBJ whole genome shotgun (WGS) entry which is preliminary data.</text>
</comment>
<dbReference type="AlphaFoldDB" id="A0A2S8FQU8"/>
<dbReference type="SUPFAM" id="SSF52091">
    <property type="entry name" value="SpoIIaa-like"/>
    <property type="match status" value="1"/>
</dbReference>
<dbReference type="InterPro" id="IPR036513">
    <property type="entry name" value="STAS_dom_sf"/>
</dbReference>
<proteinExistence type="predicted"/>
<sequence length="108" mass="12061">MNLSTETFGNVMVVHTPEELGEDQAENVRGFLETRDRKNLIVDLDGTETIDSVGLEALLDVQDTLREKGGDLRIATTNYANRKILEVTRLDSMLEVFDSVIEAVKSYA</sequence>
<protein>
    <submittedName>
        <fullName evidence="2">Anti-sigma factor antagonist</fullName>
    </submittedName>
</protein>
<organism evidence="2 3">
    <name type="scientific">Blastopirellula marina</name>
    <dbReference type="NCBI Taxonomy" id="124"/>
    <lineage>
        <taxon>Bacteria</taxon>
        <taxon>Pseudomonadati</taxon>
        <taxon>Planctomycetota</taxon>
        <taxon>Planctomycetia</taxon>
        <taxon>Pirellulales</taxon>
        <taxon>Pirellulaceae</taxon>
        <taxon>Blastopirellula</taxon>
    </lineage>
</organism>
<evidence type="ECO:0000313" key="3">
    <source>
        <dbReference type="Proteomes" id="UP000238322"/>
    </source>
</evidence>